<dbReference type="Proteomes" id="UP000809829">
    <property type="component" value="Unassembled WGS sequence"/>
</dbReference>
<keyword evidence="2" id="KW-1185">Reference proteome</keyword>
<reference evidence="1 2" key="1">
    <citation type="submission" date="2021-01" db="EMBL/GenBank/DDBJ databases">
        <title>Genomic Encyclopedia of Type Strains, Phase IV (KMG-IV): sequencing the most valuable type-strain genomes for metagenomic binning, comparative biology and taxonomic classification.</title>
        <authorList>
            <person name="Goeker M."/>
        </authorList>
    </citation>
    <scope>NUCLEOTIDE SEQUENCE [LARGE SCALE GENOMIC DNA]</scope>
    <source>
        <strain evidence="1 2">DSM 104297</strain>
    </source>
</reference>
<organism evidence="1 2">
    <name type="scientific">Priestia iocasae</name>
    <dbReference type="NCBI Taxonomy" id="2291674"/>
    <lineage>
        <taxon>Bacteria</taxon>
        <taxon>Bacillati</taxon>
        <taxon>Bacillota</taxon>
        <taxon>Bacilli</taxon>
        <taxon>Bacillales</taxon>
        <taxon>Bacillaceae</taxon>
        <taxon>Priestia</taxon>
    </lineage>
</organism>
<evidence type="ECO:0000313" key="1">
    <source>
        <dbReference type="EMBL" id="MBM7703835.1"/>
    </source>
</evidence>
<dbReference type="RefSeq" id="WP_205187802.1">
    <property type="nucleotide sequence ID" value="NZ_JAFBFC010000004.1"/>
</dbReference>
<gene>
    <name evidence="1" type="ORF">JOC83_002684</name>
</gene>
<dbReference type="EMBL" id="JAFBFC010000004">
    <property type="protein sequence ID" value="MBM7703835.1"/>
    <property type="molecule type" value="Genomic_DNA"/>
</dbReference>
<protein>
    <submittedName>
        <fullName evidence="1">Uncharacterized protein</fullName>
    </submittedName>
</protein>
<comment type="caution">
    <text evidence="1">The sequence shown here is derived from an EMBL/GenBank/DDBJ whole genome shotgun (WGS) entry which is preliminary data.</text>
</comment>
<proteinExistence type="predicted"/>
<sequence>MKLGDHVMYNKQEYKIMHIYRNGTCELLATTNPNFKNVLVVELDKLQK</sequence>
<name>A0ABS2QWR2_9BACI</name>
<accession>A0ABS2QWR2</accession>
<evidence type="ECO:0000313" key="2">
    <source>
        <dbReference type="Proteomes" id="UP000809829"/>
    </source>
</evidence>